<dbReference type="InterPro" id="IPR010432">
    <property type="entry name" value="RDD"/>
</dbReference>
<evidence type="ECO:0000256" key="3">
    <source>
        <dbReference type="ARBA" id="ARBA00022989"/>
    </source>
</evidence>
<proteinExistence type="predicted"/>
<dbReference type="AlphaFoldDB" id="A0A239FV96"/>
<evidence type="ECO:0000256" key="6">
    <source>
        <dbReference type="SAM" id="Phobius"/>
    </source>
</evidence>
<protein>
    <submittedName>
        <fullName evidence="8">Uncharacterized membrane protein YckC, RDD family</fullName>
    </submittedName>
</protein>
<keyword evidence="3 6" id="KW-1133">Transmembrane helix</keyword>
<keyword evidence="9" id="KW-1185">Reference proteome</keyword>
<dbReference type="GO" id="GO:0016020">
    <property type="term" value="C:membrane"/>
    <property type="evidence" value="ECO:0007669"/>
    <property type="project" value="UniProtKB-SubCell"/>
</dbReference>
<dbReference type="Pfam" id="PF06271">
    <property type="entry name" value="RDD"/>
    <property type="match status" value="1"/>
</dbReference>
<feature type="domain" description="RDD" evidence="7">
    <location>
        <begin position="18"/>
        <end position="146"/>
    </location>
</feature>
<evidence type="ECO:0000256" key="1">
    <source>
        <dbReference type="ARBA" id="ARBA00004141"/>
    </source>
</evidence>
<evidence type="ECO:0000313" key="9">
    <source>
        <dbReference type="Proteomes" id="UP000198304"/>
    </source>
</evidence>
<dbReference type="Proteomes" id="UP000198304">
    <property type="component" value="Unassembled WGS sequence"/>
</dbReference>
<name>A0A239FV96_9FIRM</name>
<evidence type="ECO:0000256" key="4">
    <source>
        <dbReference type="ARBA" id="ARBA00023136"/>
    </source>
</evidence>
<comment type="subcellular location">
    <subcellularLocation>
        <location evidence="1">Membrane</location>
        <topology evidence="1">Multi-pass membrane protein</topology>
    </subcellularLocation>
</comment>
<keyword evidence="4 6" id="KW-0472">Membrane</keyword>
<evidence type="ECO:0000256" key="5">
    <source>
        <dbReference type="SAM" id="Coils"/>
    </source>
</evidence>
<dbReference type="RefSeq" id="WP_089283578.1">
    <property type="nucleotide sequence ID" value="NZ_FZOJ01000014.1"/>
</dbReference>
<dbReference type="PANTHER" id="PTHR38480">
    <property type="entry name" value="SLR0254 PROTEIN"/>
    <property type="match status" value="1"/>
</dbReference>
<sequence length="226" mass="26164">MKTVSITTPENIEVTYRLAGAGSRVVAAFVDYFIQGMLYFLILLSVIGMQNPIDYLQFQSSFFLALVLLIIAMINYGYFTILEMTMQGQTLGKKLVGIKTIRKNGQPMDISHSLIRNLFRIFIDNYMIGILMIFLRDDYARLGDLFSSTMVIEEEKGDLSDVYIELHEDLERKLTEEEKELLVAYSKVKEKIELGREELQERLINYFNSQYNEIDTEIVGLIKKHL</sequence>
<gene>
    <name evidence="8" type="ORF">SAMN05446037_101423</name>
</gene>
<feature type="transmembrane region" description="Helical" evidence="6">
    <location>
        <begin position="118"/>
        <end position="135"/>
    </location>
</feature>
<evidence type="ECO:0000313" key="8">
    <source>
        <dbReference type="EMBL" id="SNS59844.1"/>
    </source>
</evidence>
<feature type="coiled-coil region" evidence="5">
    <location>
        <begin position="160"/>
        <end position="187"/>
    </location>
</feature>
<evidence type="ECO:0000256" key="2">
    <source>
        <dbReference type="ARBA" id="ARBA00022692"/>
    </source>
</evidence>
<feature type="transmembrane region" description="Helical" evidence="6">
    <location>
        <begin position="61"/>
        <end position="81"/>
    </location>
</feature>
<keyword evidence="2 6" id="KW-0812">Transmembrane</keyword>
<accession>A0A239FV96</accession>
<evidence type="ECO:0000259" key="7">
    <source>
        <dbReference type="Pfam" id="PF06271"/>
    </source>
</evidence>
<keyword evidence="5" id="KW-0175">Coiled coil</keyword>
<dbReference type="PANTHER" id="PTHR38480:SF1">
    <property type="entry name" value="SLR0254 PROTEIN"/>
    <property type="match status" value="1"/>
</dbReference>
<reference evidence="8 9" key="1">
    <citation type="submission" date="2017-06" db="EMBL/GenBank/DDBJ databases">
        <authorList>
            <person name="Kim H.J."/>
            <person name="Triplett B.A."/>
        </authorList>
    </citation>
    <scope>NUCLEOTIDE SEQUENCE [LARGE SCALE GENOMIC DNA]</scope>
    <source>
        <strain evidence="8 9">SCA</strain>
    </source>
</reference>
<dbReference type="OrthoDB" id="9787732at2"/>
<dbReference type="EMBL" id="FZOJ01000014">
    <property type="protein sequence ID" value="SNS59844.1"/>
    <property type="molecule type" value="Genomic_DNA"/>
</dbReference>
<feature type="transmembrane region" description="Helical" evidence="6">
    <location>
        <begin position="32"/>
        <end position="49"/>
    </location>
</feature>
<organism evidence="8 9">
    <name type="scientific">Anaerovirgula multivorans</name>
    <dbReference type="NCBI Taxonomy" id="312168"/>
    <lineage>
        <taxon>Bacteria</taxon>
        <taxon>Bacillati</taxon>
        <taxon>Bacillota</taxon>
        <taxon>Clostridia</taxon>
        <taxon>Peptostreptococcales</taxon>
        <taxon>Natronincolaceae</taxon>
        <taxon>Anaerovirgula</taxon>
    </lineage>
</organism>